<evidence type="ECO:0000259" key="1">
    <source>
        <dbReference type="Pfam" id="PF21787"/>
    </source>
</evidence>
<dbReference type="Proteomes" id="UP000092445">
    <property type="component" value="Unassembled WGS sequence"/>
</dbReference>
<dbReference type="VEuPathDB" id="VectorBase:GPAI041832"/>
<accession>A0A1B0AD68</accession>
<sequence>MKYPKLWGVSSDWVDWDLAAKQLAANLTEQLGCPITTKNVRLKVKTIKYGLKNLDKLDNSKVTRQTTLEAFLWYALKLGLRNAAGKISKQLICDGKMQESKYSGHLKYFDKTDKVNERWLPHINELIEQTKRIRDIYTREFVTDQEMVDETLEELVMAAGEPTTSSAIQSPANIDYLDIDYEDIDYLDIDYEDVAYLDIEQEHLEQEQVRQETVPDVEALRALVSGLDPLDKVVTLAFDELFTSQETTYLAAEDRLYGCGYDDNGRATPFATVLIFWVRSIFTPFNMLLSIHNFVQNRGGAQDLLEDRINLVEMIGLDLKAVICDRSATNCISLRGFRNGIYYMPEDNIGMKMMTSIRDRVPFFQLNGTCPNGIDHRRHLLSYIIRLALSGENWKEEPIKNFSSFSLQLHN</sequence>
<reference evidence="2" key="2">
    <citation type="submission" date="2020-05" db="UniProtKB">
        <authorList>
            <consortium name="EnsemblMetazoa"/>
        </authorList>
    </citation>
    <scope>IDENTIFICATION</scope>
    <source>
        <strain evidence="2">IAEA</strain>
    </source>
</reference>
<evidence type="ECO:0000313" key="2">
    <source>
        <dbReference type="EnsemblMetazoa" id="GPAI041832-PA"/>
    </source>
</evidence>
<keyword evidence="3" id="KW-1185">Reference proteome</keyword>
<evidence type="ECO:0000313" key="3">
    <source>
        <dbReference type="Proteomes" id="UP000092445"/>
    </source>
</evidence>
<dbReference type="AlphaFoldDB" id="A0A1B0AD68"/>
<dbReference type="Pfam" id="PF21787">
    <property type="entry name" value="TNP-like_RNaseH_N"/>
    <property type="match status" value="1"/>
</dbReference>
<feature type="domain" description="Transposable element P transposase-like RNase H" evidence="1">
    <location>
        <begin position="219"/>
        <end position="331"/>
    </location>
</feature>
<reference evidence="3" key="1">
    <citation type="submission" date="2014-03" db="EMBL/GenBank/DDBJ databases">
        <authorList>
            <person name="Aksoy S."/>
            <person name="Warren W."/>
            <person name="Wilson R.K."/>
        </authorList>
    </citation>
    <scope>NUCLEOTIDE SEQUENCE [LARGE SCALE GENOMIC DNA]</scope>
    <source>
        <strain evidence="3">IAEA</strain>
    </source>
</reference>
<name>A0A1B0AD68_GLOPL</name>
<protein>
    <recommendedName>
        <fullName evidence="1">Transposable element P transposase-like RNase H domain-containing protein</fullName>
    </recommendedName>
</protein>
<dbReference type="InterPro" id="IPR048365">
    <property type="entry name" value="TNP-like_RNaseH_N"/>
</dbReference>
<dbReference type="EnsemblMetazoa" id="GPAI041832-RA">
    <property type="protein sequence ID" value="GPAI041832-PA"/>
    <property type="gene ID" value="GPAI041832"/>
</dbReference>
<proteinExistence type="predicted"/>
<organism evidence="2 3">
    <name type="scientific">Glossina pallidipes</name>
    <name type="common">Tsetse fly</name>
    <dbReference type="NCBI Taxonomy" id="7398"/>
    <lineage>
        <taxon>Eukaryota</taxon>
        <taxon>Metazoa</taxon>
        <taxon>Ecdysozoa</taxon>
        <taxon>Arthropoda</taxon>
        <taxon>Hexapoda</taxon>
        <taxon>Insecta</taxon>
        <taxon>Pterygota</taxon>
        <taxon>Neoptera</taxon>
        <taxon>Endopterygota</taxon>
        <taxon>Diptera</taxon>
        <taxon>Brachycera</taxon>
        <taxon>Muscomorpha</taxon>
        <taxon>Hippoboscoidea</taxon>
        <taxon>Glossinidae</taxon>
        <taxon>Glossina</taxon>
    </lineage>
</organism>